<dbReference type="PANTHER" id="PTHR43775:SF37">
    <property type="entry name" value="SI:DKEY-61P9.11"/>
    <property type="match status" value="1"/>
</dbReference>
<dbReference type="PROSITE" id="PS52019">
    <property type="entry name" value="PKS_MFAS_DH"/>
    <property type="match status" value="1"/>
</dbReference>
<feature type="region of interest" description="C-terminal hotdog fold" evidence="6">
    <location>
        <begin position="1463"/>
        <end position="1615"/>
    </location>
</feature>
<feature type="region of interest" description="Disordered" evidence="7">
    <location>
        <begin position="1629"/>
        <end position="1663"/>
    </location>
</feature>
<evidence type="ECO:0000256" key="1">
    <source>
        <dbReference type="ARBA" id="ARBA00005179"/>
    </source>
</evidence>
<feature type="domain" description="Carrier" evidence="8">
    <location>
        <begin position="1662"/>
        <end position="1737"/>
    </location>
</feature>
<dbReference type="SUPFAM" id="SSF53901">
    <property type="entry name" value="Thiolase-like"/>
    <property type="match status" value="1"/>
</dbReference>
<feature type="domain" description="PKS/mFAS DH" evidence="10">
    <location>
        <begin position="1311"/>
        <end position="1615"/>
    </location>
</feature>
<dbReference type="InterPro" id="IPR001227">
    <property type="entry name" value="Ac_transferase_dom_sf"/>
</dbReference>
<dbReference type="SUPFAM" id="SSF47336">
    <property type="entry name" value="ACP-like"/>
    <property type="match status" value="2"/>
</dbReference>
<dbReference type="InterPro" id="IPR016039">
    <property type="entry name" value="Thiolase-like"/>
</dbReference>
<dbReference type="InterPro" id="IPR016035">
    <property type="entry name" value="Acyl_Trfase/lysoPLipase"/>
</dbReference>
<dbReference type="InterPro" id="IPR014030">
    <property type="entry name" value="Ketoacyl_synth_N"/>
</dbReference>
<dbReference type="Pfam" id="PF22621">
    <property type="entry name" value="CurL-like_PKS_C"/>
    <property type="match status" value="1"/>
</dbReference>
<dbReference type="EMBL" id="JAUEPU010000004">
    <property type="protein sequence ID" value="KAK0503585.1"/>
    <property type="molecule type" value="Genomic_DNA"/>
</dbReference>
<dbReference type="NCBIfam" id="TIGR04532">
    <property type="entry name" value="PT_fungal_PKS"/>
    <property type="match status" value="1"/>
</dbReference>
<dbReference type="Pfam" id="PF16073">
    <property type="entry name" value="SAT"/>
    <property type="match status" value="1"/>
</dbReference>
<dbReference type="InterPro" id="IPR029058">
    <property type="entry name" value="AB_hydrolase_fold"/>
</dbReference>
<feature type="domain" description="Ketosynthase family 3 (KS3)" evidence="9">
    <location>
        <begin position="400"/>
        <end position="826"/>
    </location>
</feature>
<dbReference type="Pfam" id="PF00109">
    <property type="entry name" value="ketoacyl-synt"/>
    <property type="match status" value="1"/>
</dbReference>
<feature type="compositionally biased region" description="Low complexity" evidence="7">
    <location>
        <begin position="1637"/>
        <end position="1648"/>
    </location>
</feature>
<dbReference type="SMART" id="SM00823">
    <property type="entry name" value="PKS_PP"/>
    <property type="match status" value="2"/>
</dbReference>
<feature type="region of interest" description="N-terminal hotdog fold" evidence="6">
    <location>
        <begin position="1311"/>
        <end position="1439"/>
    </location>
</feature>
<dbReference type="InterPro" id="IPR014031">
    <property type="entry name" value="Ketoacyl_synth_C"/>
</dbReference>
<dbReference type="SMART" id="SM00825">
    <property type="entry name" value="PKS_KS"/>
    <property type="match status" value="1"/>
</dbReference>
<dbReference type="PROSITE" id="PS00012">
    <property type="entry name" value="PHOSPHOPANTETHEINE"/>
    <property type="match status" value="1"/>
</dbReference>
<dbReference type="Pfam" id="PF14765">
    <property type="entry name" value="PS-DH"/>
    <property type="match status" value="1"/>
</dbReference>
<sequence>MASTTLCIDVPVFGGQGTTAANSPQARQQALLDASSPSGSLLLAACYAAFQAELETLSPTELSQVNVDLSDFQTKESILALPTERYLHNAIISGTTLFLLQTLRYLAYIDTSIASNGFLTPFSDVLKPNSVHDVGILGFSSGILPAAVVATSFSSLSFLSHAVEAYRLAIWIGVRAQIFRATTLSGSFHEAVHYSPWSLVFLGLNKEGAEVAISNFAKTITEPSPLYVTATMDASSVTISGRPDTLSAFSEHVTAHSSKIRIVVHKTALNALYHTPLHLAGAREEILDDVIRRGIQFPQIADIHVPVRSTFTGEALKKDATGSLVELIVDMVIAQPVNWDLVTSGVFKDLPDDASVRLLNVGPGTGVCRGLERALRKERVKLLDLTALDAKCARQSKVRQETIAIVGMAVNMPGAPNVSKLWEVLEQGINTISEVPENRFKISDYNEAKNPGRQMKAHTGNFIENIDEFDNRFFKISPREAKSMDPQQRILLHTTYEALEDAGYIPNATPSFNPDTIGCYIGAVSTDYLLNLRDDIDVYYSPGTLKAFLSGRLSYSMQLSGPNIAVDTACSSSGVAIYQGARALMTRDCNAAIVGGVNVITSPDMFLGLDRGHFLSPTGQCKAFDASADGYSRSEGCGIFVLKRLSDAIAENDKIWGVIRGVEVNQSGLAHSITHPHAPTQITLFKQLLENTGVDANRINVVEAHGTGTQAGDPNELESIRGVFAQKRDAKNPLHITSVKANIGHLEAASGAAGLAKILLMMAHRTIPRLISLHDLNPRIAPLDADNTIIDRAHAAWEPSPGGQTRMALLNNFGAAGSNTATLVEEFARPSPAQVEAIPLVFGLSAKTDIALEKLRAKYISWLQSPESADERLVDIAYTSTSRRQLYEHRTAVAASTREELIEKLQKAKSVQSPTQDGKAVFVFSGQGAQYLEMGRTLYDSSPIFKSHIDECHAFLTASGFCGVLPIIAPGPDGTGLTETEEFEAYQAAIFALEYALAKLWMSWGVKPTAVVGHSLGEYAALVIANVLSLRGALTIIAHRVRLMVTKCVVSSTSMIAVNLAQSLLQDILKAAAFDKLSISCFNSPVDCVVSGPLEQLRALKEHLDAEVHCKNVLLTVPFGYHSIAMAPILTDLDAVALNVTLRAPTIPIISNVHGDVVHPGDASVFDAQYFSRHCAEPVQFDRGIHALMALPECPKIDVWLEIGPHTTCLPMIKAITAPLGAPLLLGSIRKQQDPWSTLTATLAQLYQADVPVSWRKIFSHVPDVSCISLPSYPFASSKFWVTFKEATVVEKVSKVEVPEKQTVSTSALLHEWIQEPSPANGFTSIFETPISMLAGSITGHRVRGIALCPASVYMEQAYAGIDLTRNRLGAQSDDKHAILRAIKFMHGLVYDESVARIVVTIITLNGESGSFGISSRVEGSNEQTSHTHGEFRLQSTGAILDEFSHALPNISCHVAAIVKPGMQHEYFTTRTVYNLLFPRVVNYSKEYHTIQSLTIDASHMEGCAQVRLPRDHDKGPYIVHPVFMDTLLHVAGFAANMQGEGNDAFICTEVGSVKVIPECVDTNAEYVVYCSNVWADNEGTILADAWACQKGEPFRIVACAKGTQFRRIKLNVFSRLLARVAGKSVQSSVPKSSLNPVAPATPATARRPTVHHHRSSEPEASNVESMVLTIVAETCDVSSSSISTTTDLEAIGVDSLMSIEIFARLQQSFTEYNLSAHSLTSCRTTGDIIREVTTNRPANATSIPSSPTLRAMTSAPSSPATLFSVDDQLPELTQLSVDVEPGIKCVLAAVLDIDVDDIQDDTDFEHLGLDSLASIEALHSLKSELGLDLPSDFFTTCNTVHAIQDHLRRHCWVAKVLANISGSRELEGGDARTSRLVKSLGLESLPSTIQTHPGNDALPLFLIHDGSGLVNNYSRLLPMARSIYGIHNPHFISSQPWENVVKMSQAYAKVISQVSKGPLLLGGWSFGGVAAYETSLQLQKQSITVKGVLLIDPPNPIRHVPLSKSMIAAAVQLNSRSSASEVGQLVKKQFAMNGAMLKDYDPYATHGVCPPLVLLRSSEGFNPEGIADVPKWLADRSDVKDATTGWDTLAPSPVQVFDIPGNHFQPFTAANIASVSSKMADACRYLEGV</sequence>
<dbReference type="InterPro" id="IPR016036">
    <property type="entry name" value="Malonyl_transacylase_ACP-bd"/>
</dbReference>
<feature type="active site" description="Proton acceptor; for dehydratase activity" evidence="6">
    <location>
        <position position="1341"/>
    </location>
</feature>
<dbReference type="PROSITE" id="PS00606">
    <property type="entry name" value="KS3_1"/>
    <property type="match status" value="1"/>
</dbReference>
<evidence type="ECO:0000313" key="11">
    <source>
        <dbReference type="EMBL" id="KAK0503585.1"/>
    </source>
</evidence>
<organism evidence="11 12">
    <name type="scientific">Armillaria luteobubalina</name>
    <dbReference type="NCBI Taxonomy" id="153913"/>
    <lineage>
        <taxon>Eukaryota</taxon>
        <taxon>Fungi</taxon>
        <taxon>Dikarya</taxon>
        <taxon>Basidiomycota</taxon>
        <taxon>Agaricomycotina</taxon>
        <taxon>Agaricomycetes</taxon>
        <taxon>Agaricomycetidae</taxon>
        <taxon>Agaricales</taxon>
        <taxon>Marasmiineae</taxon>
        <taxon>Physalacriaceae</taxon>
        <taxon>Armillaria</taxon>
    </lineage>
</organism>
<evidence type="ECO:0000256" key="7">
    <source>
        <dbReference type="SAM" id="MobiDB-lite"/>
    </source>
</evidence>
<dbReference type="InterPro" id="IPR036736">
    <property type="entry name" value="ACP-like_sf"/>
</dbReference>
<proteinExistence type="predicted"/>
<gene>
    <name evidence="11" type="ORF">EDD18DRAFT_637041</name>
</gene>
<dbReference type="InterPro" id="IPR032088">
    <property type="entry name" value="SAT"/>
</dbReference>
<dbReference type="PROSITE" id="PS52004">
    <property type="entry name" value="KS3_2"/>
    <property type="match status" value="1"/>
</dbReference>
<dbReference type="GO" id="GO:0004312">
    <property type="term" value="F:fatty acid synthase activity"/>
    <property type="evidence" value="ECO:0007669"/>
    <property type="project" value="TreeGrafter"/>
</dbReference>
<dbReference type="InterPro" id="IPR006162">
    <property type="entry name" value="Ppantetheine_attach_site"/>
</dbReference>
<dbReference type="Gene3D" id="1.10.1200.10">
    <property type="entry name" value="ACP-like"/>
    <property type="match status" value="2"/>
</dbReference>
<dbReference type="Pfam" id="PF00975">
    <property type="entry name" value="Thioesterase"/>
    <property type="match status" value="1"/>
</dbReference>
<evidence type="ECO:0000256" key="3">
    <source>
        <dbReference type="ARBA" id="ARBA00022553"/>
    </source>
</evidence>
<dbReference type="InterPro" id="IPR001031">
    <property type="entry name" value="Thioesterase"/>
</dbReference>
<dbReference type="InterPro" id="IPR014043">
    <property type="entry name" value="Acyl_transferase_dom"/>
</dbReference>
<keyword evidence="3" id="KW-0597">Phosphoprotein</keyword>
<evidence type="ECO:0000256" key="5">
    <source>
        <dbReference type="ARBA" id="ARBA00023026"/>
    </source>
</evidence>
<evidence type="ECO:0000256" key="6">
    <source>
        <dbReference type="PROSITE-ProRule" id="PRU01363"/>
    </source>
</evidence>
<dbReference type="GO" id="GO:0044550">
    <property type="term" value="P:secondary metabolite biosynthetic process"/>
    <property type="evidence" value="ECO:0007669"/>
    <property type="project" value="TreeGrafter"/>
</dbReference>
<dbReference type="InterPro" id="IPR020806">
    <property type="entry name" value="PKS_PP-bd"/>
</dbReference>
<keyword evidence="12" id="KW-1185">Reference proteome</keyword>
<dbReference type="Gene3D" id="3.10.129.110">
    <property type="entry name" value="Polyketide synthase dehydratase"/>
    <property type="match status" value="1"/>
</dbReference>
<comment type="pathway">
    <text evidence="1">Secondary metabolite biosynthesis.</text>
</comment>
<dbReference type="InterPro" id="IPR018201">
    <property type="entry name" value="Ketoacyl_synth_AS"/>
</dbReference>
<dbReference type="GO" id="GO:0004315">
    <property type="term" value="F:3-oxoacyl-[acyl-carrier-protein] synthase activity"/>
    <property type="evidence" value="ECO:0007669"/>
    <property type="project" value="InterPro"/>
</dbReference>
<dbReference type="SMART" id="SM00827">
    <property type="entry name" value="PKS_AT"/>
    <property type="match status" value="1"/>
</dbReference>
<dbReference type="SUPFAM" id="SSF53474">
    <property type="entry name" value="alpha/beta-Hydrolases"/>
    <property type="match status" value="1"/>
</dbReference>
<dbReference type="SUPFAM" id="SSF55048">
    <property type="entry name" value="Probable ACP-binding domain of malonyl-CoA ACP transacylase"/>
    <property type="match status" value="1"/>
</dbReference>
<dbReference type="Gene3D" id="3.40.47.10">
    <property type="match status" value="1"/>
</dbReference>
<dbReference type="PROSITE" id="PS50075">
    <property type="entry name" value="CARRIER"/>
    <property type="match status" value="2"/>
</dbReference>
<dbReference type="SUPFAM" id="SSF52151">
    <property type="entry name" value="FabD/lysophospholipase-like"/>
    <property type="match status" value="1"/>
</dbReference>
<evidence type="ECO:0000256" key="4">
    <source>
        <dbReference type="ARBA" id="ARBA00022679"/>
    </source>
</evidence>
<dbReference type="InterPro" id="IPR049551">
    <property type="entry name" value="PKS_DH_C"/>
</dbReference>
<dbReference type="InterPro" id="IPR049900">
    <property type="entry name" value="PKS_mFAS_DH"/>
</dbReference>
<dbReference type="PANTHER" id="PTHR43775">
    <property type="entry name" value="FATTY ACID SYNTHASE"/>
    <property type="match status" value="1"/>
</dbReference>
<dbReference type="InterPro" id="IPR030918">
    <property type="entry name" value="PT_fungal_PKS"/>
</dbReference>
<dbReference type="Gene3D" id="3.30.70.3290">
    <property type="match status" value="1"/>
</dbReference>
<feature type="domain" description="Carrier" evidence="8">
    <location>
        <begin position="1778"/>
        <end position="1852"/>
    </location>
</feature>
<dbReference type="Pfam" id="PF00698">
    <property type="entry name" value="Acyl_transf_1"/>
    <property type="match status" value="1"/>
</dbReference>
<dbReference type="SMART" id="SM01294">
    <property type="entry name" value="PKS_PP_betabranch"/>
    <property type="match status" value="1"/>
</dbReference>
<keyword evidence="5" id="KW-0843">Virulence</keyword>
<dbReference type="InterPro" id="IPR050091">
    <property type="entry name" value="PKS_NRPS_Biosynth_Enz"/>
</dbReference>
<dbReference type="Pfam" id="PF00550">
    <property type="entry name" value="PP-binding"/>
    <property type="match status" value="2"/>
</dbReference>
<evidence type="ECO:0000256" key="2">
    <source>
        <dbReference type="ARBA" id="ARBA00022450"/>
    </source>
</evidence>
<accession>A0AA39QKC6</accession>
<evidence type="ECO:0000259" key="10">
    <source>
        <dbReference type="PROSITE" id="PS52019"/>
    </source>
</evidence>
<keyword evidence="4" id="KW-0808">Transferase</keyword>
<name>A0AA39QKC6_9AGAR</name>
<dbReference type="GO" id="GO:0031177">
    <property type="term" value="F:phosphopantetheine binding"/>
    <property type="evidence" value="ECO:0007669"/>
    <property type="project" value="InterPro"/>
</dbReference>
<evidence type="ECO:0000259" key="8">
    <source>
        <dbReference type="PROSITE" id="PS50075"/>
    </source>
</evidence>
<reference evidence="11" key="1">
    <citation type="submission" date="2023-06" db="EMBL/GenBank/DDBJ databases">
        <authorList>
            <consortium name="Lawrence Berkeley National Laboratory"/>
            <person name="Ahrendt S."/>
            <person name="Sahu N."/>
            <person name="Indic B."/>
            <person name="Wong-Bajracharya J."/>
            <person name="Merenyi Z."/>
            <person name="Ke H.-M."/>
            <person name="Monk M."/>
            <person name="Kocsube S."/>
            <person name="Drula E."/>
            <person name="Lipzen A."/>
            <person name="Balint B."/>
            <person name="Henrissat B."/>
            <person name="Andreopoulos B."/>
            <person name="Martin F.M."/>
            <person name="Harder C.B."/>
            <person name="Rigling D."/>
            <person name="Ford K.L."/>
            <person name="Foster G.D."/>
            <person name="Pangilinan J."/>
            <person name="Papanicolaou A."/>
            <person name="Barry K."/>
            <person name="LaButti K."/>
            <person name="Viragh M."/>
            <person name="Koriabine M."/>
            <person name="Yan M."/>
            <person name="Riley R."/>
            <person name="Champramary S."/>
            <person name="Plett K.L."/>
            <person name="Tsai I.J."/>
            <person name="Slot J."/>
            <person name="Sipos G."/>
            <person name="Plett J."/>
            <person name="Nagy L.G."/>
            <person name="Grigoriev I.V."/>
        </authorList>
    </citation>
    <scope>NUCLEOTIDE SEQUENCE</scope>
    <source>
        <strain evidence="11">HWK02</strain>
    </source>
</reference>
<comment type="caution">
    <text evidence="11">The sequence shown here is derived from an EMBL/GenBank/DDBJ whole genome shotgun (WGS) entry which is preliminary data.</text>
</comment>
<evidence type="ECO:0000313" key="12">
    <source>
        <dbReference type="Proteomes" id="UP001175228"/>
    </source>
</evidence>
<dbReference type="InterPro" id="IPR020841">
    <property type="entry name" value="PKS_Beta-ketoAc_synthase_dom"/>
</dbReference>
<keyword evidence="2" id="KW-0596">Phosphopantetheine</keyword>
<protein>
    <submittedName>
        <fullName evidence="11">Polyketide synthase</fullName>
    </submittedName>
</protein>
<dbReference type="GO" id="GO:0006633">
    <property type="term" value="P:fatty acid biosynthetic process"/>
    <property type="evidence" value="ECO:0007669"/>
    <property type="project" value="InterPro"/>
</dbReference>
<evidence type="ECO:0000259" key="9">
    <source>
        <dbReference type="PROSITE" id="PS52004"/>
    </source>
</evidence>
<feature type="active site" description="Proton donor; for dehydratase activity" evidence="6">
    <location>
        <position position="1526"/>
    </location>
</feature>
<dbReference type="InterPro" id="IPR042104">
    <property type="entry name" value="PKS_dehydratase_sf"/>
</dbReference>
<dbReference type="InterPro" id="IPR009081">
    <property type="entry name" value="PP-bd_ACP"/>
</dbReference>
<dbReference type="CDD" id="cd00833">
    <property type="entry name" value="PKS"/>
    <property type="match status" value="1"/>
</dbReference>
<dbReference type="Proteomes" id="UP001175228">
    <property type="component" value="Unassembled WGS sequence"/>
</dbReference>
<dbReference type="Gene3D" id="3.40.366.10">
    <property type="entry name" value="Malonyl-Coenzyme A Acyl Carrier Protein, domain 2"/>
    <property type="match status" value="3"/>
</dbReference>
<dbReference type="Gene3D" id="3.40.50.1820">
    <property type="entry name" value="alpha/beta hydrolase"/>
    <property type="match status" value="1"/>
</dbReference>
<dbReference type="Pfam" id="PF02801">
    <property type="entry name" value="Ketoacyl-synt_C"/>
    <property type="match status" value="1"/>
</dbReference>